<dbReference type="PANTHER" id="PTHR46696">
    <property type="entry name" value="P450, PUTATIVE (EUROFUNG)-RELATED"/>
    <property type="match status" value="1"/>
</dbReference>
<dbReference type="GO" id="GO:0006707">
    <property type="term" value="P:cholesterol catabolic process"/>
    <property type="evidence" value="ECO:0007669"/>
    <property type="project" value="TreeGrafter"/>
</dbReference>
<accession>A0A090F4H4</accession>
<organism evidence="4 5">
    <name type="scientific">Mesorhizobium plurifarium</name>
    <dbReference type="NCBI Taxonomy" id="69974"/>
    <lineage>
        <taxon>Bacteria</taxon>
        <taxon>Pseudomonadati</taxon>
        <taxon>Pseudomonadota</taxon>
        <taxon>Alphaproteobacteria</taxon>
        <taxon>Hyphomicrobiales</taxon>
        <taxon>Phyllobacteriaceae</taxon>
        <taxon>Mesorhizobium</taxon>
    </lineage>
</organism>
<keyword evidence="3" id="KW-0408">Iron</keyword>
<protein>
    <submittedName>
        <fullName evidence="4">Putative Biotin biosynthesis cytochrome P450</fullName>
        <ecNumber evidence="4">1.14.-.-</ecNumber>
    </submittedName>
</protein>
<evidence type="ECO:0000256" key="1">
    <source>
        <dbReference type="ARBA" id="ARBA00001971"/>
    </source>
</evidence>
<dbReference type="GO" id="GO:0036199">
    <property type="term" value="F:cholest-4-en-3-one 26-monooxygenase activity"/>
    <property type="evidence" value="ECO:0007669"/>
    <property type="project" value="TreeGrafter"/>
</dbReference>
<keyword evidence="3" id="KW-0503">Monooxygenase</keyword>
<dbReference type="AlphaFoldDB" id="A0A090F4H4"/>
<dbReference type="PANTHER" id="PTHR46696:SF4">
    <property type="entry name" value="BIOTIN BIOSYNTHESIS CYTOCHROME P450"/>
    <property type="match status" value="1"/>
</dbReference>
<reference evidence="4 5" key="1">
    <citation type="submission" date="2014-08" db="EMBL/GenBank/DDBJ databases">
        <authorList>
            <person name="Moulin Lionel"/>
        </authorList>
    </citation>
    <scope>NUCLEOTIDE SEQUENCE [LARGE SCALE GENOMIC DNA]</scope>
</reference>
<comment type="cofactor">
    <cofactor evidence="1">
        <name>heme</name>
        <dbReference type="ChEBI" id="CHEBI:30413"/>
    </cofactor>
</comment>
<dbReference type="SUPFAM" id="SSF48264">
    <property type="entry name" value="Cytochrome P450"/>
    <property type="match status" value="1"/>
</dbReference>
<evidence type="ECO:0000313" key="5">
    <source>
        <dbReference type="Proteomes" id="UP000046373"/>
    </source>
</evidence>
<keyword evidence="3" id="KW-0349">Heme</keyword>
<name>A0A090F4H4_MESPL</name>
<dbReference type="Pfam" id="PF00067">
    <property type="entry name" value="p450"/>
    <property type="match status" value="1"/>
</dbReference>
<dbReference type="InterPro" id="IPR036396">
    <property type="entry name" value="Cyt_P450_sf"/>
</dbReference>
<dbReference type="InterPro" id="IPR001128">
    <property type="entry name" value="Cyt_P450"/>
</dbReference>
<proteinExistence type="inferred from homology"/>
<gene>
    <name evidence="4" type="ORF">MPLDJ20_20534</name>
</gene>
<dbReference type="PRINTS" id="PR00385">
    <property type="entry name" value="P450"/>
</dbReference>
<dbReference type="Proteomes" id="UP000046373">
    <property type="component" value="Unassembled WGS sequence"/>
</dbReference>
<evidence type="ECO:0000256" key="3">
    <source>
        <dbReference type="RuleBase" id="RU000461"/>
    </source>
</evidence>
<comment type="similarity">
    <text evidence="2 3">Belongs to the cytochrome P450 family.</text>
</comment>
<keyword evidence="3 4" id="KW-0560">Oxidoreductase</keyword>
<dbReference type="Gene3D" id="1.10.630.10">
    <property type="entry name" value="Cytochrome P450"/>
    <property type="match status" value="1"/>
</dbReference>
<dbReference type="PROSITE" id="PS00086">
    <property type="entry name" value="CYTOCHROME_P450"/>
    <property type="match status" value="1"/>
</dbReference>
<evidence type="ECO:0000256" key="2">
    <source>
        <dbReference type="ARBA" id="ARBA00010617"/>
    </source>
</evidence>
<sequence length="390" mass="42546">MQGEGRWVGIRSGSFKAFGNVYALYDAMRSEAPVWRAPWDNVYVSRFDLVAACLTDPRMSHLPPAHSDASNSALRNWLIYQEGSTHAAIRAAFQKPFAGRGPAAFKPFVDEAVELHCTAISDGDLDIVQAFARAVPERVIARLLGVPAADMPRLRVWSMAARELLDGGFDTAFDETANAVSEMSAYFTAHAAMLLEGRELPMLLAGLPDLVNKVGLDVAGANLALLAFAGHETTVHLISHLFYHLAQAPDQLAMLRAEPKLAANAIAETLRLETPIQKICRWPTETIEIGGHRLAKDTLVVLLPGAANRDPRRFVEPGRFDLRRPVGQNLAFGKGPHVCIGRALAEMEARSMLAAALGLWSVIEPVEGGVRWMDNSSFRGLDRLVLRLAA</sequence>
<dbReference type="GO" id="GO:0005506">
    <property type="term" value="F:iron ion binding"/>
    <property type="evidence" value="ECO:0007669"/>
    <property type="project" value="InterPro"/>
</dbReference>
<dbReference type="GO" id="GO:0020037">
    <property type="term" value="F:heme binding"/>
    <property type="evidence" value="ECO:0007669"/>
    <property type="project" value="InterPro"/>
</dbReference>
<dbReference type="EC" id="1.14.-.-" evidence="4"/>
<dbReference type="PRINTS" id="PR00359">
    <property type="entry name" value="BP450"/>
</dbReference>
<dbReference type="EMBL" id="CCNB01000012">
    <property type="protein sequence ID" value="CDX36391.1"/>
    <property type="molecule type" value="Genomic_DNA"/>
</dbReference>
<evidence type="ECO:0000313" key="4">
    <source>
        <dbReference type="EMBL" id="CDX36391.1"/>
    </source>
</evidence>
<dbReference type="InterPro" id="IPR002397">
    <property type="entry name" value="Cyt_P450_B"/>
</dbReference>
<dbReference type="GO" id="GO:0008395">
    <property type="term" value="F:steroid hydroxylase activity"/>
    <property type="evidence" value="ECO:0007669"/>
    <property type="project" value="TreeGrafter"/>
</dbReference>
<dbReference type="InterPro" id="IPR017972">
    <property type="entry name" value="Cyt_P450_CS"/>
</dbReference>
<keyword evidence="3" id="KW-0479">Metal-binding</keyword>